<evidence type="ECO:0000256" key="1">
    <source>
        <dbReference type="SAM" id="Phobius"/>
    </source>
</evidence>
<feature type="transmembrane region" description="Helical" evidence="1">
    <location>
        <begin position="6"/>
        <end position="36"/>
    </location>
</feature>
<accession>A0A5N7D4U9</accession>
<keyword evidence="3" id="KW-1185">Reference proteome</keyword>
<keyword evidence="1" id="KW-0472">Membrane</keyword>
<dbReference type="AlphaFoldDB" id="A0A5N7D4U9"/>
<keyword evidence="1" id="KW-0812">Transmembrane</keyword>
<dbReference type="RefSeq" id="XP_031938476.1">
    <property type="nucleotide sequence ID" value="XM_032082788.1"/>
</dbReference>
<sequence>MFGTSLFVVAGALIAVDSFSFLFLLLLGSVFALLSLRSSFGSTKMDIFLVANIRRNSHYSYYLMILLGTWHRY</sequence>
<evidence type="ECO:0000313" key="3">
    <source>
        <dbReference type="Proteomes" id="UP000325579"/>
    </source>
</evidence>
<protein>
    <submittedName>
        <fullName evidence="2">Uncharacterized protein</fullName>
    </submittedName>
</protein>
<name>A0A5N7D4U9_9EURO</name>
<dbReference type="GeneID" id="43667479"/>
<proteinExistence type="predicted"/>
<keyword evidence="1" id="KW-1133">Transmembrane helix</keyword>
<dbReference type="Proteomes" id="UP000325579">
    <property type="component" value="Unassembled WGS sequence"/>
</dbReference>
<dbReference type="EMBL" id="ML736805">
    <property type="protein sequence ID" value="KAE8401157.1"/>
    <property type="molecule type" value="Genomic_DNA"/>
</dbReference>
<dbReference type="OrthoDB" id="10537466at2759"/>
<evidence type="ECO:0000313" key="2">
    <source>
        <dbReference type="EMBL" id="KAE8401157.1"/>
    </source>
</evidence>
<gene>
    <name evidence="2" type="ORF">BDV37DRAFT_256000</name>
</gene>
<organism evidence="2 3">
    <name type="scientific">Aspergillus pseudonomiae</name>
    <dbReference type="NCBI Taxonomy" id="1506151"/>
    <lineage>
        <taxon>Eukaryota</taxon>
        <taxon>Fungi</taxon>
        <taxon>Dikarya</taxon>
        <taxon>Ascomycota</taxon>
        <taxon>Pezizomycotina</taxon>
        <taxon>Eurotiomycetes</taxon>
        <taxon>Eurotiomycetidae</taxon>
        <taxon>Eurotiales</taxon>
        <taxon>Aspergillaceae</taxon>
        <taxon>Aspergillus</taxon>
        <taxon>Aspergillus subgen. Circumdati</taxon>
    </lineage>
</organism>
<reference evidence="2 3" key="1">
    <citation type="submission" date="2019-04" db="EMBL/GenBank/DDBJ databases">
        <authorList>
            <consortium name="DOE Joint Genome Institute"/>
            <person name="Mondo S."/>
            <person name="Kjaerbolling I."/>
            <person name="Vesth T."/>
            <person name="Frisvad J.C."/>
            <person name="Nybo J.L."/>
            <person name="Theobald S."/>
            <person name="Kildgaard S."/>
            <person name="Isbrandt T."/>
            <person name="Kuo A."/>
            <person name="Sato A."/>
            <person name="Lyhne E.K."/>
            <person name="Kogle M.E."/>
            <person name="Wiebenga A."/>
            <person name="Kun R.S."/>
            <person name="Lubbers R.J."/>
            <person name="Makela M.R."/>
            <person name="Barry K."/>
            <person name="Chovatia M."/>
            <person name="Clum A."/>
            <person name="Daum C."/>
            <person name="Haridas S."/>
            <person name="He G."/>
            <person name="LaButti K."/>
            <person name="Lipzen A."/>
            <person name="Riley R."/>
            <person name="Salamov A."/>
            <person name="Simmons B.A."/>
            <person name="Magnuson J.K."/>
            <person name="Henrissat B."/>
            <person name="Mortensen U.H."/>
            <person name="Larsen T.O."/>
            <person name="Devries R.P."/>
            <person name="Grigoriev I.V."/>
            <person name="Machida M."/>
            <person name="Baker S.E."/>
            <person name="Andersen M.R."/>
            <person name="Cantor M.N."/>
            <person name="Hua S.X."/>
        </authorList>
    </citation>
    <scope>NUCLEOTIDE SEQUENCE [LARGE SCALE GENOMIC DNA]</scope>
    <source>
        <strain evidence="2 3">CBS 119388</strain>
    </source>
</reference>